<keyword evidence="10" id="KW-1185">Reference proteome</keyword>
<dbReference type="GO" id="GO:0019901">
    <property type="term" value="F:protein kinase binding"/>
    <property type="evidence" value="ECO:0000318"/>
    <property type="project" value="GO_Central"/>
</dbReference>
<dbReference type="InterPro" id="IPR024066">
    <property type="entry name" value="RGS_subdom1/3"/>
</dbReference>
<evidence type="ECO:0000256" key="4">
    <source>
        <dbReference type="PROSITE-ProRule" id="PRU00069"/>
    </source>
</evidence>
<dbReference type="InterPro" id="IPR016137">
    <property type="entry name" value="RGS"/>
</dbReference>
<feature type="compositionally biased region" description="Polar residues" evidence="5">
    <location>
        <begin position="330"/>
        <end position="342"/>
    </location>
</feature>
<protein>
    <submittedName>
        <fullName evidence="9">Axin</fullName>
    </submittedName>
</protein>
<feature type="region of interest" description="Disordered" evidence="5">
    <location>
        <begin position="1"/>
        <end position="82"/>
    </location>
</feature>
<dbReference type="GO" id="GO:0016055">
    <property type="term" value="P:Wnt signaling pathway"/>
    <property type="evidence" value="ECO:0007669"/>
    <property type="project" value="UniProtKB-KW"/>
</dbReference>
<evidence type="ECO:0000256" key="3">
    <source>
        <dbReference type="ARBA" id="ARBA00022687"/>
    </source>
</evidence>
<dbReference type="GO" id="GO:0031625">
    <property type="term" value="F:ubiquitin protein ligase binding"/>
    <property type="evidence" value="ECO:0000318"/>
    <property type="project" value="GO_Central"/>
</dbReference>
<dbReference type="InParanoid" id="D6WW21"/>
<dbReference type="InterPro" id="IPR044926">
    <property type="entry name" value="RGS_subdomain_2"/>
</dbReference>
<feature type="domain" description="RGS" evidence="6">
    <location>
        <begin position="92"/>
        <end position="212"/>
    </location>
</feature>
<reference evidence="9 10" key="2">
    <citation type="journal article" date="2010" name="Nucleic Acids Res.">
        <title>BeetleBase in 2010: revisions to provide comprehensive genomic information for Tribolium castaneum.</title>
        <authorList>
            <person name="Kim H.S."/>
            <person name="Murphy T."/>
            <person name="Xia J."/>
            <person name="Caragea D."/>
            <person name="Park Y."/>
            <person name="Beeman R.W."/>
            <person name="Lorenzen M.D."/>
            <person name="Butcher S."/>
            <person name="Manak J.R."/>
            <person name="Brown S.J."/>
        </authorList>
    </citation>
    <scope>GENOME REANNOTATION</scope>
    <source>
        <strain evidence="9 10">Georgia GA2</strain>
    </source>
</reference>
<feature type="region of interest" description="Disordered" evidence="5">
    <location>
        <begin position="330"/>
        <end position="370"/>
    </location>
</feature>
<evidence type="ECO:0000256" key="1">
    <source>
        <dbReference type="ARBA" id="ARBA00004496"/>
    </source>
</evidence>
<dbReference type="PANTHER" id="PTHR46102:SF2">
    <property type="entry name" value="AXIN"/>
    <property type="match status" value="1"/>
</dbReference>
<gene>
    <name evidence="9" type="primary">AUGUSTUS-3.0.2_06314</name>
    <name evidence="8" type="synonym">axin</name>
    <name evidence="9" type="ORF">TcasGA2_TC006314</name>
</gene>
<dbReference type="EMBL" id="KQ971361">
    <property type="protein sequence ID" value="EFA09228.1"/>
    <property type="molecule type" value="Genomic_DNA"/>
</dbReference>
<dbReference type="InterPro" id="IPR036305">
    <property type="entry name" value="RGS_sf"/>
</dbReference>
<evidence type="ECO:0000259" key="7">
    <source>
        <dbReference type="PROSITE" id="PS50841"/>
    </source>
</evidence>
<dbReference type="GO" id="GO:0090090">
    <property type="term" value="P:negative regulation of canonical Wnt signaling pathway"/>
    <property type="evidence" value="ECO:0000318"/>
    <property type="project" value="GO_Central"/>
</dbReference>
<dbReference type="GO" id="GO:0005886">
    <property type="term" value="C:plasma membrane"/>
    <property type="evidence" value="ECO:0000318"/>
    <property type="project" value="GO_Central"/>
</dbReference>
<feature type="region of interest" description="Disordered" evidence="5">
    <location>
        <begin position="488"/>
        <end position="510"/>
    </location>
</feature>
<dbReference type="SUPFAM" id="SSF54236">
    <property type="entry name" value="Ubiquitin-like"/>
    <property type="match status" value="1"/>
</dbReference>
<dbReference type="Gene3D" id="1.10.167.10">
    <property type="entry name" value="Regulator of G-protein Signalling 4, domain 2"/>
    <property type="match status" value="1"/>
</dbReference>
<evidence type="ECO:0000313" key="8">
    <source>
        <dbReference type="EMBL" id="CCE45999.1"/>
    </source>
</evidence>
<name>D6WW21_TRICA</name>
<dbReference type="Pfam" id="PF08833">
    <property type="entry name" value="Axin_b-cat_bind"/>
    <property type="match status" value="1"/>
</dbReference>
<evidence type="ECO:0000259" key="6">
    <source>
        <dbReference type="PROSITE" id="PS50132"/>
    </source>
</evidence>
<dbReference type="PANTHER" id="PTHR46102">
    <property type="entry name" value="AXIN"/>
    <property type="match status" value="1"/>
</dbReference>
<reference evidence="8" key="3">
    <citation type="submission" date="2011-10" db="EMBL/GenBank/DDBJ databases">
        <title>Asymmetrically expressed axin required for anterior development in Tribolium.</title>
        <authorList>
            <person name="Bolognesi R."/>
            <person name="Posnien N."/>
            <person name="Bucher G."/>
            <person name="Brown S.J."/>
        </authorList>
    </citation>
    <scope>NUCLEOTIDE SEQUENCE</scope>
    <source>
        <strain evidence="8">GA-2</strain>
    </source>
</reference>
<feature type="domain" description="DIX" evidence="7">
    <location>
        <begin position="704"/>
        <end position="783"/>
    </location>
</feature>
<dbReference type="SUPFAM" id="SSF48097">
    <property type="entry name" value="Regulator of G-protein signaling, RGS"/>
    <property type="match status" value="1"/>
</dbReference>
<dbReference type="InterPro" id="IPR001158">
    <property type="entry name" value="DIX"/>
</dbReference>
<comment type="subcellular location">
    <subcellularLocation>
        <location evidence="1">Cytoplasm</location>
    </subcellularLocation>
</comment>
<dbReference type="HOGENOM" id="CLU_016422_0_0_1"/>
<dbReference type="OMA" id="YVYTAST"/>
<dbReference type="InterPro" id="IPR043581">
    <property type="entry name" value="Axin-like"/>
</dbReference>
<dbReference type="PROSITE" id="PS50132">
    <property type="entry name" value="RGS"/>
    <property type="match status" value="1"/>
</dbReference>
<keyword evidence="2" id="KW-0963">Cytoplasm</keyword>
<dbReference type="PROSITE" id="PS50841">
    <property type="entry name" value="DIX"/>
    <property type="match status" value="1"/>
</dbReference>
<dbReference type="GO" id="GO:0008013">
    <property type="term" value="F:beta-catenin binding"/>
    <property type="evidence" value="ECO:0000318"/>
    <property type="project" value="GO_Central"/>
</dbReference>
<dbReference type="GO" id="GO:0048468">
    <property type="term" value="P:cell development"/>
    <property type="evidence" value="ECO:0000318"/>
    <property type="project" value="GO_Central"/>
</dbReference>
<dbReference type="InterPro" id="IPR029071">
    <property type="entry name" value="Ubiquitin-like_domsf"/>
</dbReference>
<dbReference type="OrthoDB" id="10007451at2759"/>
<feature type="region of interest" description="Disordered" evidence="5">
    <location>
        <begin position="528"/>
        <end position="549"/>
    </location>
</feature>
<dbReference type="Proteomes" id="UP000007266">
    <property type="component" value="Linkage group 8"/>
</dbReference>
<dbReference type="SMART" id="SM00315">
    <property type="entry name" value="RGS"/>
    <property type="match status" value="1"/>
</dbReference>
<accession>D6WW21</accession>
<evidence type="ECO:0000256" key="5">
    <source>
        <dbReference type="SAM" id="MobiDB-lite"/>
    </source>
</evidence>
<dbReference type="Gene3D" id="2.40.240.130">
    <property type="match status" value="1"/>
</dbReference>
<dbReference type="AlphaFoldDB" id="D6WW21"/>
<reference evidence="9 10" key="1">
    <citation type="journal article" date="2008" name="Nature">
        <title>The genome of the model beetle and pest Tribolium castaneum.</title>
        <authorList>
            <consortium name="Tribolium Genome Sequencing Consortium"/>
            <person name="Richards S."/>
            <person name="Gibbs R.A."/>
            <person name="Weinstock G.M."/>
            <person name="Brown S.J."/>
            <person name="Denell R."/>
            <person name="Beeman R.W."/>
            <person name="Gibbs R."/>
            <person name="Beeman R.W."/>
            <person name="Brown S.J."/>
            <person name="Bucher G."/>
            <person name="Friedrich M."/>
            <person name="Grimmelikhuijzen C.J."/>
            <person name="Klingler M."/>
            <person name="Lorenzen M."/>
            <person name="Richards S."/>
            <person name="Roth S."/>
            <person name="Schroder R."/>
            <person name="Tautz D."/>
            <person name="Zdobnov E.M."/>
            <person name="Muzny D."/>
            <person name="Gibbs R.A."/>
            <person name="Weinstock G.M."/>
            <person name="Attaway T."/>
            <person name="Bell S."/>
            <person name="Buhay C.J."/>
            <person name="Chandrabose M.N."/>
            <person name="Chavez D."/>
            <person name="Clerk-Blankenburg K.P."/>
            <person name="Cree A."/>
            <person name="Dao M."/>
            <person name="Davis C."/>
            <person name="Chacko J."/>
            <person name="Dinh H."/>
            <person name="Dugan-Rocha S."/>
            <person name="Fowler G."/>
            <person name="Garner T.T."/>
            <person name="Garnes J."/>
            <person name="Gnirke A."/>
            <person name="Hawes A."/>
            <person name="Hernandez J."/>
            <person name="Hines S."/>
            <person name="Holder M."/>
            <person name="Hume J."/>
            <person name="Jhangiani S.N."/>
            <person name="Joshi V."/>
            <person name="Khan Z.M."/>
            <person name="Jackson L."/>
            <person name="Kovar C."/>
            <person name="Kowis A."/>
            <person name="Lee S."/>
            <person name="Lewis L.R."/>
            <person name="Margolis J."/>
            <person name="Morgan M."/>
            <person name="Nazareth L.V."/>
            <person name="Nguyen N."/>
            <person name="Okwuonu G."/>
            <person name="Parker D."/>
            <person name="Richards S."/>
            <person name="Ruiz S.J."/>
            <person name="Santibanez J."/>
            <person name="Savard J."/>
            <person name="Scherer S.E."/>
            <person name="Schneider B."/>
            <person name="Sodergren E."/>
            <person name="Tautz D."/>
            <person name="Vattahil S."/>
            <person name="Villasana D."/>
            <person name="White C.S."/>
            <person name="Wright R."/>
            <person name="Park Y."/>
            <person name="Beeman R.W."/>
            <person name="Lord J."/>
            <person name="Oppert B."/>
            <person name="Lorenzen M."/>
            <person name="Brown S."/>
            <person name="Wang L."/>
            <person name="Savard J."/>
            <person name="Tautz D."/>
            <person name="Richards S."/>
            <person name="Weinstock G."/>
            <person name="Gibbs R.A."/>
            <person name="Liu Y."/>
            <person name="Worley K."/>
            <person name="Weinstock G."/>
            <person name="Elsik C.G."/>
            <person name="Reese J.T."/>
            <person name="Elhaik E."/>
            <person name="Landan G."/>
            <person name="Graur D."/>
            <person name="Arensburger P."/>
            <person name="Atkinson P."/>
            <person name="Beeman R.W."/>
            <person name="Beidler J."/>
            <person name="Brown S.J."/>
            <person name="Demuth J.P."/>
            <person name="Drury D.W."/>
            <person name="Du Y.Z."/>
            <person name="Fujiwara H."/>
            <person name="Lorenzen M."/>
            <person name="Maselli V."/>
            <person name="Osanai M."/>
            <person name="Park Y."/>
            <person name="Robertson H.M."/>
            <person name="Tu Z."/>
            <person name="Wang J.J."/>
            <person name="Wang S."/>
            <person name="Richards S."/>
            <person name="Song H."/>
            <person name="Zhang L."/>
            <person name="Sodergren E."/>
            <person name="Werner D."/>
            <person name="Stanke M."/>
            <person name="Morgenstern B."/>
            <person name="Solovyev V."/>
            <person name="Kosarev P."/>
            <person name="Brown G."/>
            <person name="Chen H.C."/>
            <person name="Ermolaeva O."/>
            <person name="Hlavina W."/>
            <person name="Kapustin Y."/>
            <person name="Kiryutin B."/>
            <person name="Kitts P."/>
            <person name="Maglott D."/>
            <person name="Pruitt K."/>
            <person name="Sapojnikov V."/>
            <person name="Souvorov A."/>
            <person name="Mackey A.J."/>
            <person name="Waterhouse R.M."/>
            <person name="Wyder S."/>
            <person name="Zdobnov E.M."/>
            <person name="Zdobnov E.M."/>
            <person name="Wyder S."/>
            <person name="Kriventseva E.V."/>
            <person name="Kadowaki T."/>
            <person name="Bork P."/>
            <person name="Aranda M."/>
            <person name="Bao R."/>
            <person name="Beermann A."/>
            <person name="Berns N."/>
            <person name="Bolognesi R."/>
            <person name="Bonneton F."/>
            <person name="Bopp D."/>
            <person name="Brown S.J."/>
            <person name="Bucher G."/>
            <person name="Butts T."/>
            <person name="Chaumot A."/>
            <person name="Denell R.E."/>
            <person name="Ferrier D.E."/>
            <person name="Friedrich M."/>
            <person name="Gordon C.M."/>
            <person name="Jindra M."/>
            <person name="Klingler M."/>
            <person name="Lan Q."/>
            <person name="Lattorff H.M."/>
            <person name="Laudet V."/>
            <person name="von Levetsow C."/>
            <person name="Liu Z."/>
            <person name="Lutz R."/>
            <person name="Lynch J.A."/>
            <person name="da Fonseca R.N."/>
            <person name="Posnien N."/>
            <person name="Reuter R."/>
            <person name="Roth S."/>
            <person name="Savard J."/>
            <person name="Schinko J.B."/>
            <person name="Schmitt C."/>
            <person name="Schoppmeier M."/>
            <person name="Schroder R."/>
            <person name="Shippy T.D."/>
            <person name="Simonnet F."/>
            <person name="Marques-Souza H."/>
            <person name="Tautz D."/>
            <person name="Tomoyasu Y."/>
            <person name="Trauner J."/>
            <person name="Van der Zee M."/>
            <person name="Vervoort M."/>
            <person name="Wittkopp N."/>
            <person name="Wimmer E.A."/>
            <person name="Yang X."/>
            <person name="Jones A.K."/>
            <person name="Sattelle D.B."/>
            <person name="Ebert P.R."/>
            <person name="Nelson D."/>
            <person name="Scott J.G."/>
            <person name="Beeman R.W."/>
            <person name="Muthukrishnan S."/>
            <person name="Kramer K.J."/>
            <person name="Arakane Y."/>
            <person name="Beeman R.W."/>
            <person name="Zhu Q."/>
            <person name="Hogenkamp D."/>
            <person name="Dixit R."/>
            <person name="Oppert B."/>
            <person name="Jiang H."/>
            <person name="Zou Z."/>
            <person name="Marshall J."/>
            <person name="Elpidina E."/>
            <person name="Vinokurov K."/>
            <person name="Oppert C."/>
            <person name="Zou Z."/>
            <person name="Evans J."/>
            <person name="Lu Z."/>
            <person name="Zhao P."/>
            <person name="Sumathipala N."/>
            <person name="Altincicek B."/>
            <person name="Vilcinskas A."/>
            <person name="Williams M."/>
            <person name="Hultmark D."/>
            <person name="Hetru C."/>
            <person name="Jiang H."/>
            <person name="Grimmelikhuijzen C.J."/>
            <person name="Hauser F."/>
            <person name="Cazzamali G."/>
            <person name="Williamson M."/>
            <person name="Park Y."/>
            <person name="Li B."/>
            <person name="Tanaka Y."/>
            <person name="Predel R."/>
            <person name="Neupert S."/>
            <person name="Schachtner J."/>
            <person name="Verleyen P."/>
            <person name="Raible F."/>
            <person name="Bork P."/>
            <person name="Friedrich M."/>
            <person name="Walden K.K."/>
            <person name="Robertson H.M."/>
            <person name="Angeli S."/>
            <person name="Foret S."/>
            <person name="Bucher G."/>
            <person name="Schuetz S."/>
            <person name="Maleszka R."/>
            <person name="Wimmer E.A."/>
            <person name="Beeman R.W."/>
            <person name="Lorenzen M."/>
            <person name="Tomoyasu Y."/>
            <person name="Miller S.C."/>
            <person name="Grossmann D."/>
            <person name="Bucher G."/>
        </authorList>
    </citation>
    <scope>NUCLEOTIDE SEQUENCE [LARGE SCALE GENOMIC DNA]</scope>
    <source>
        <strain evidence="9 10">Georgia GA2</strain>
    </source>
</reference>
<dbReference type="SMART" id="SM00021">
    <property type="entry name" value="DAX"/>
    <property type="match status" value="1"/>
</dbReference>
<proteinExistence type="evidence at transcript level"/>
<dbReference type="Gene3D" id="1.10.196.10">
    <property type="match status" value="1"/>
</dbReference>
<dbReference type="Pfam" id="PF00778">
    <property type="entry name" value="DIX"/>
    <property type="match status" value="1"/>
</dbReference>
<dbReference type="InterPro" id="IPR014936">
    <property type="entry name" value="Axin_b-cat-bd"/>
</dbReference>
<dbReference type="EMBL" id="HE608844">
    <property type="protein sequence ID" value="CCE45999.1"/>
    <property type="molecule type" value="mRNA"/>
</dbReference>
<dbReference type="GO" id="GO:0005634">
    <property type="term" value="C:nucleus"/>
    <property type="evidence" value="ECO:0000318"/>
    <property type="project" value="GO_Central"/>
</dbReference>
<dbReference type="Pfam" id="PF00615">
    <property type="entry name" value="RGS"/>
    <property type="match status" value="1"/>
</dbReference>
<dbReference type="KEGG" id="tca:655873"/>
<organism evidence="9 10">
    <name type="scientific">Tribolium castaneum</name>
    <name type="common">Red flour beetle</name>
    <dbReference type="NCBI Taxonomy" id="7070"/>
    <lineage>
        <taxon>Eukaryota</taxon>
        <taxon>Metazoa</taxon>
        <taxon>Ecdysozoa</taxon>
        <taxon>Arthropoda</taxon>
        <taxon>Hexapoda</taxon>
        <taxon>Insecta</taxon>
        <taxon>Pterygota</taxon>
        <taxon>Neoptera</taxon>
        <taxon>Endopterygota</taxon>
        <taxon>Coleoptera</taxon>
        <taxon>Polyphaga</taxon>
        <taxon>Cucujiformia</taxon>
        <taxon>Tenebrionidae</taxon>
        <taxon>Tenebrionidae incertae sedis</taxon>
        <taxon>Tribolium</taxon>
    </lineage>
</organism>
<dbReference type="GO" id="GO:0005737">
    <property type="term" value="C:cytoplasm"/>
    <property type="evidence" value="ECO:0007669"/>
    <property type="project" value="UniProtKB-SubCell"/>
</dbReference>
<feature type="region of interest" description="Disordered" evidence="5">
    <location>
        <begin position="622"/>
        <end position="702"/>
    </location>
</feature>
<dbReference type="eggNOG" id="KOG3589">
    <property type="taxonomic scope" value="Eukaryota"/>
</dbReference>
<sequence>MNDREKSRSSGKQHIYEGTFDYTLPRPPALGEERAYNASERGAQPLQMDRRHYKSSSPVPKFDFDDGSSYRPTSRPSSRHGKPPAYLAWAESLHNLLQDSDGVKLFLRYLESEGPHHADTLRFWFACEGLKNHDQVENIQKLVKLIYKTYFLKSALQINDDLKKQIMRNLKSPQCLEPPITLFDEAQAQIENLINKTTYPNFLKSDIYLQYVQSVENASSDDFNSESSSSSSSLSNKDLGNLASGLGPLPTLHEGMEFSLNTQQPVILTPGAASVSTGYHTPTVRLTKDMLLRSQKHRALDIRPKSETYAGLIYRSSGAHVAYNSYNPVSRQDSEMQSLSSHSDARTESDNMSLNESNVDGRPGRSLRKSIEEKQMRQFARNKEVNMNQRFIPRTQRMDVGNNCLPIEEHAALLIKKLENLKREQENQELFKRRLKEGDSLSSLDDKFQTRDIESAMREKLQFQDDNDQDILDEHVSRVFSDHSLSISPGLVSPKASSPPRGRWSQSQARRRDKDVFSIFSSDSGNVHDFAESSERLPKSKSVPEYNDDRFSRAASCRRSAKKTLTDLTDSGVSVVSDTASVVPVPKDSRVLTWLMESDRSAKTAPSHAHSEMAVGRKYAKRYGSRSNSLERPGPAQPFIADPSMPPLPSPNTDIQLEEIRRRLTEDDGGRRSKQRSSKYYPEVAQSGQSTLRKSTRGQKPTPEDMTIVVFSFCDEQFPYRTKIPGSQITLRQFKEYLPKKGNYRFFFKTVCEDQVTHEEVSNDSEVLPLWEGKIMAQVKPID</sequence>
<evidence type="ECO:0000313" key="9">
    <source>
        <dbReference type="EMBL" id="EFA09228.1"/>
    </source>
</evidence>
<keyword evidence="3 4" id="KW-0879">Wnt signaling pathway</keyword>
<dbReference type="GO" id="GO:0032436">
    <property type="term" value="P:positive regulation of proteasomal ubiquitin-dependent protein catabolic process"/>
    <property type="evidence" value="ECO:0000318"/>
    <property type="project" value="GO_Central"/>
</dbReference>
<dbReference type="PRINTS" id="PR01301">
    <property type="entry name" value="RGSPROTEIN"/>
</dbReference>
<dbReference type="FunCoup" id="D6WW21">
    <property type="interactions" value="1004"/>
</dbReference>
<feature type="compositionally biased region" description="Basic and acidic residues" evidence="5">
    <location>
        <begin position="658"/>
        <end position="671"/>
    </location>
</feature>
<evidence type="ECO:0000313" key="10">
    <source>
        <dbReference type="Proteomes" id="UP000007266"/>
    </source>
</evidence>
<evidence type="ECO:0000256" key="2">
    <source>
        <dbReference type="ARBA" id="ARBA00022490"/>
    </source>
</evidence>
<reference evidence="9" key="4">
    <citation type="submission" date="2014-11" db="EMBL/GenBank/DDBJ databases">
        <title>Tools and pipelines for BioNano data: molecule assembly pipeline and FASTA super scaffolding tool.</title>
        <authorList>
            <person name="Shelton J.M."/>
            <person name="Herndon N."/>
            <person name="Coleman C."/>
            <person name="Lu N."/>
            <person name="Brown S.J."/>
        </authorList>
    </citation>
    <scope>NUCLEOTIDE SEQUENCE</scope>
    <source>
        <strain evidence="9">Georgia GA2</strain>
    </source>
</reference>
<dbReference type="GO" id="GO:0060090">
    <property type="term" value="F:molecular adaptor activity"/>
    <property type="evidence" value="ECO:0000318"/>
    <property type="project" value="GO_Central"/>
</dbReference>
<dbReference type="GO" id="GO:0030877">
    <property type="term" value="C:beta-catenin destruction complex"/>
    <property type="evidence" value="ECO:0000318"/>
    <property type="project" value="GO_Central"/>
</dbReference>
<feature type="compositionally biased region" description="Basic and acidic residues" evidence="5">
    <location>
        <begin position="529"/>
        <end position="538"/>
    </location>
</feature>
<dbReference type="STRING" id="7070.D6WW21"/>
<dbReference type="InterPro" id="IPR038207">
    <property type="entry name" value="DIX_dom_sf"/>
</dbReference>